<dbReference type="Proteomes" id="UP000033664">
    <property type="component" value="Unassembled WGS sequence"/>
</dbReference>
<dbReference type="Gene3D" id="1.10.10.10">
    <property type="entry name" value="Winged helix-like DNA-binding domain superfamily/Winged helix DNA-binding domain"/>
    <property type="match status" value="1"/>
</dbReference>
<reference evidence="7 8" key="1">
    <citation type="journal article" date="2015" name="BMC Genomics">
        <title>Genome mining reveals unlocked bioactive potential of marine Gram-negative bacteria.</title>
        <authorList>
            <person name="Machado H."/>
            <person name="Sonnenschein E.C."/>
            <person name="Melchiorsen J."/>
            <person name="Gram L."/>
        </authorList>
    </citation>
    <scope>NUCLEOTIDE SEQUENCE [LARGE SCALE GENOMIC DNA]</scope>
    <source>
        <strain evidence="7 8">S3137</strain>
    </source>
</reference>
<evidence type="ECO:0000313" key="8">
    <source>
        <dbReference type="Proteomes" id="UP000033664"/>
    </source>
</evidence>
<dbReference type="InterPro" id="IPR013324">
    <property type="entry name" value="RNA_pol_sigma_r3/r4-like"/>
</dbReference>
<dbReference type="AlphaFoldDB" id="A0A0F4PQK9"/>
<dbReference type="InterPro" id="IPR013249">
    <property type="entry name" value="RNA_pol_sigma70_r4_t2"/>
</dbReference>
<evidence type="ECO:0000256" key="3">
    <source>
        <dbReference type="ARBA" id="ARBA00023082"/>
    </source>
</evidence>
<keyword evidence="4" id="KW-0804">Transcription</keyword>
<dbReference type="SUPFAM" id="SSF88946">
    <property type="entry name" value="Sigma2 domain of RNA polymerase sigma factors"/>
    <property type="match status" value="1"/>
</dbReference>
<evidence type="ECO:0000259" key="5">
    <source>
        <dbReference type="Pfam" id="PF04542"/>
    </source>
</evidence>
<gene>
    <name evidence="7" type="ORF">TW72_02290</name>
</gene>
<proteinExistence type="inferred from homology"/>
<dbReference type="PATRIC" id="fig|151081.8.peg.1635"/>
<dbReference type="CDD" id="cd06171">
    <property type="entry name" value="Sigma70_r4"/>
    <property type="match status" value="1"/>
</dbReference>
<dbReference type="OrthoDB" id="9780326at2"/>
<evidence type="ECO:0000256" key="2">
    <source>
        <dbReference type="ARBA" id="ARBA00023015"/>
    </source>
</evidence>
<dbReference type="GeneID" id="58227313"/>
<dbReference type="InterPro" id="IPR036388">
    <property type="entry name" value="WH-like_DNA-bd_sf"/>
</dbReference>
<name>A0A0F4PQK9_9GAMM</name>
<organism evidence="7 8">
    <name type="scientific">Pseudoalteromonas ruthenica</name>
    <dbReference type="NCBI Taxonomy" id="151081"/>
    <lineage>
        <taxon>Bacteria</taxon>
        <taxon>Pseudomonadati</taxon>
        <taxon>Pseudomonadota</taxon>
        <taxon>Gammaproteobacteria</taxon>
        <taxon>Alteromonadales</taxon>
        <taxon>Pseudoalteromonadaceae</taxon>
        <taxon>Pseudoalteromonas</taxon>
    </lineage>
</organism>
<dbReference type="GO" id="GO:0016987">
    <property type="term" value="F:sigma factor activity"/>
    <property type="evidence" value="ECO:0007669"/>
    <property type="project" value="UniProtKB-KW"/>
</dbReference>
<accession>A0A0F4PQK9</accession>
<dbReference type="GO" id="GO:0003677">
    <property type="term" value="F:DNA binding"/>
    <property type="evidence" value="ECO:0007669"/>
    <property type="project" value="InterPro"/>
</dbReference>
<dbReference type="InterPro" id="IPR007627">
    <property type="entry name" value="RNA_pol_sigma70_r2"/>
</dbReference>
<dbReference type="Pfam" id="PF08281">
    <property type="entry name" value="Sigma70_r4_2"/>
    <property type="match status" value="1"/>
</dbReference>
<dbReference type="eggNOG" id="COG1595">
    <property type="taxonomic scope" value="Bacteria"/>
</dbReference>
<dbReference type="Pfam" id="PF04542">
    <property type="entry name" value="Sigma70_r2"/>
    <property type="match status" value="1"/>
</dbReference>
<dbReference type="PANTHER" id="PTHR43133:SF46">
    <property type="entry name" value="RNA POLYMERASE SIGMA-70 FACTOR ECF SUBFAMILY"/>
    <property type="match status" value="1"/>
</dbReference>
<dbReference type="Gene3D" id="1.10.1740.10">
    <property type="match status" value="1"/>
</dbReference>
<sequence length="187" mass="21577">MQGHAAEARVTAPPPPSEAELIQQVKKGNQQAFAQLYQQHIKRVYALCLRLAADTTQAEDVSQEVFVQLWQKIHSFDGKAQFSTWLHRVTSNIAISHLRKQKNWLQRVVSSEEQGMEHEQVAQCQELNGLDKLIVRLPERARQVFVLHAVEGYRHEEIAKIMNMAVGSSKSQYHRARGLLKEWYEHE</sequence>
<protein>
    <submittedName>
        <fullName evidence="7">RNA polymerase sigma 70</fullName>
    </submittedName>
</protein>
<dbReference type="InterPro" id="IPR014284">
    <property type="entry name" value="RNA_pol_sigma-70_dom"/>
</dbReference>
<feature type="domain" description="RNA polymerase sigma factor 70 region 4 type 2" evidence="6">
    <location>
        <begin position="130"/>
        <end position="177"/>
    </location>
</feature>
<dbReference type="RefSeq" id="WP_045979198.1">
    <property type="nucleotide sequence ID" value="NZ_JXXY01000006.1"/>
</dbReference>
<feature type="domain" description="RNA polymerase sigma-70 region 2" evidence="5">
    <location>
        <begin position="36"/>
        <end position="102"/>
    </location>
</feature>
<dbReference type="GO" id="GO:0006352">
    <property type="term" value="P:DNA-templated transcription initiation"/>
    <property type="evidence" value="ECO:0007669"/>
    <property type="project" value="InterPro"/>
</dbReference>
<keyword evidence="3" id="KW-0731">Sigma factor</keyword>
<dbReference type="InterPro" id="IPR039425">
    <property type="entry name" value="RNA_pol_sigma-70-like"/>
</dbReference>
<dbReference type="PANTHER" id="PTHR43133">
    <property type="entry name" value="RNA POLYMERASE ECF-TYPE SIGMA FACTO"/>
    <property type="match status" value="1"/>
</dbReference>
<dbReference type="EMBL" id="JXXZ01000002">
    <property type="protein sequence ID" value="KJZ01797.1"/>
    <property type="molecule type" value="Genomic_DNA"/>
</dbReference>
<dbReference type="InterPro" id="IPR013325">
    <property type="entry name" value="RNA_pol_sigma_r2"/>
</dbReference>
<dbReference type="SUPFAM" id="SSF88659">
    <property type="entry name" value="Sigma3 and sigma4 domains of RNA polymerase sigma factors"/>
    <property type="match status" value="1"/>
</dbReference>
<keyword evidence="8" id="KW-1185">Reference proteome</keyword>
<keyword evidence="2" id="KW-0805">Transcription regulation</keyword>
<dbReference type="NCBIfam" id="TIGR02937">
    <property type="entry name" value="sigma70-ECF"/>
    <property type="match status" value="1"/>
</dbReference>
<comment type="caution">
    <text evidence="7">The sequence shown here is derived from an EMBL/GenBank/DDBJ whole genome shotgun (WGS) entry which is preliminary data.</text>
</comment>
<evidence type="ECO:0000259" key="6">
    <source>
        <dbReference type="Pfam" id="PF08281"/>
    </source>
</evidence>
<evidence type="ECO:0000256" key="4">
    <source>
        <dbReference type="ARBA" id="ARBA00023163"/>
    </source>
</evidence>
<comment type="similarity">
    <text evidence="1">Belongs to the sigma-70 factor family. ECF subfamily.</text>
</comment>
<evidence type="ECO:0000313" key="7">
    <source>
        <dbReference type="EMBL" id="KJZ01797.1"/>
    </source>
</evidence>
<evidence type="ECO:0000256" key="1">
    <source>
        <dbReference type="ARBA" id="ARBA00010641"/>
    </source>
</evidence>